<gene>
    <name evidence="1" type="ORF">GGX14DRAFT_447805</name>
</gene>
<accession>A0AAD6YCU1</accession>
<sequence length="275" mass="30632">MLSPCLANSSAGYLLLPKPRKLIPPYDFVHRALDPRATPFLAFEGDADAIESMLSAISKTSLPFSCRIFARTPNSIVFRIMPAWTHETCTAMLSNEINYVARNIFQNPSVWPVNVLCTGSIEVQLPTKRKQADASWTPEGHMAPTVVLEVGSAENLSVLQGDMWTWFAKGSETRFVLLAAVHDKRTPLSMTVQGFVRAVDPRVQDPKPVMIYEAQWNGDWTSTQPLSIPLQFFLPDDFQFPVENPPRENMDPQVELGVEVIEILYNAVVEAAAKG</sequence>
<organism evidence="1 2">
    <name type="scientific">Mycena pura</name>
    <dbReference type="NCBI Taxonomy" id="153505"/>
    <lineage>
        <taxon>Eukaryota</taxon>
        <taxon>Fungi</taxon>
        <taxon>Dikarya</taxon>
        <taxon>Basidiomycota</taxon>
        <taxon>Agaricomycotina</taxon>
        <taxon>Agaricomycetes</taxon>
        <taxon>Agaricomycetidae</taxon>
        <taxon>Agaricales</taxon>
        <taxon>Marasmiineae</taxon>
        <taxon>Mycenaceae</taxon>
        <taxon>Mycena</taxon>
    </lineage>
</organism>
<comment type="caution">
    <text evidence="1">The sequence shown here is derived from an EMBL/GenBank/DDBJ whole genome shotgun (WGS) entry which is preliminary data.</text>
</comment>
<protein>
    <submittedName>
        <fullName evidence="1">Uncharacterized protein</fullName>
    </submittedName>
</protein>
<dbReference type="EMBL" id="JARJCW010000024">
    <property type="protein sequence ID" value="KAJ7212180.1"/>
    <property type="molecule type" value="Genomic_DNA"/>
</dbReference>
<dbReference type="Proteomes" id="UP001219525">
    <property type="component" value="Unassembled WGS sequence"/>
</dbReference>
<keyword evidence="2" id="KW-1185">Reference proteome</keyword>
<evidence type="ECO:0000313" key="2">
    <source>
        <dbReference type="Proteomes" id="UP001219525"/>
    </source>
</evidence>
<evidence type="ECO:0000313" key="1">
    <source>
        <dbReference type="EMBL" id="KAJ7212180.1"/>
    </source>
</evidence>
<dbReference type="AlphaFoldDB" id="A0AAD6YCU1"/>
<name>A0AAD6YCU1_9AGAR</name>
<reference evidence="1" key="1">
    <citation type="submission" date="2023-03" db="EMBL/GenBank/DDBJ databases">
        <title>Massive genome expansion in bonnet fungi (Mycena s.s.) driven by repeated elements and novel gene families across ecological guilds.</title>
        <authorList>
            <consortium name="Lawrence Berkeley National Laboratory"/>
            <person name="Harder C.B."/>
            <person name="Miyauchi S."/>
            <person name="Viragh M."/>
            <person name="Kuo A."/>
            <person name="Thoen E."/>
            <person name="Andreopoulos B."/>
            <person name="Lu D."/>
            <person name="Skrede I."/>
            <person name="Drula E."/>
            <person name="Henrissat B."/>
            <person name="Morin E."/>
            <person name="Kohler A."/>
            <person name="Barry K."/>
            <person name="LaButti K."/>
            <person name="Morin E."/>
            <person name="Salamov A."/>
            <person name="Lipzen A."/>
            <person name="Mereny Z."/>
            <person name="Hegedus B."/>
            <person name="Baldrian P."/>
            <person name="Stursova M."/>
            <person name="Weitz H."/>
            <person name="Taylor A."/>
            <person name="Grigoriev I.V."/>
            <person name="Nagy L.G."/>
            <person name="Martin F."/>
            <person name="Kauserud H."/>
        </authorList>
    </citation>
    <scope>NUCLEOTIDE SEQUENCE</scope>
    <source>
        <strain evidence="1">9144</strain>
    </source>
</reference>
<proteinExistence type="predicted"/>